<feature type="compositionally biased region" description="Basic residues" evidence="1">
    <location>
        <begin position="566"/>
        <end position="580"/>
    </location>
</feature>
<evidence type="ECO:0000313" key="2">
    <source>
        <dbReference type="EMBL" id="GAP66332.1"/>
    </source>
</evidence>
<dbReference type="Pfam" id="PF20129">
    <property type="entry name" value="DUF6519"/>
    <property type="match status" value="1"/>
</dbReference>
<dbReference type="OrthoDB" id="134981at2"/>
<dbReference type="RefSeq" id="WP_062536906.1">
    <property type="nucleotide sequence ID" value="NZ_DF970199.1"/>
</dbReference>
<reference evidence="2" key="1">
    <citation type="submission" date="2015-08" db="EMBL/GenBank/DDBJ databases">
        <title>Complete DNA Sequence of Pseudomonas syringae pv. actinidiae, the Causal Agent of Kiwifruit Canker Disease.</title>
        <authorList>
            <person name="Rikkerink E.H.A."/>
            <person name="Fineran P.C."/>
        </authorList>
    </citation>
    <scope>NUCLEOTIDE SEQUENCE</scope>
    <source>
        <strain evidence="2">SkMP5</strain>
    </source>
</reference>
<feature type="compositionally biased region" description="Low complexity" evidence="1">
    <location>
        <begin position="550"/>
        <end position="559"/>
    </location>
</feature>
<accession>A0A0K8QPJ4</accession>
<feature type="region of interest" description="Disordered" evidence="1">
    <location>
        <begin position="550"/>
        <end position="580"/>
    </location>
</feature>
<sequence>MKGDFARVTFDPTLHYSQVFQQQGRVLLEADWNEQGAIQLHLLRTLAADLIGPCWAAGNGFRITTVDSANKTLPLEDWSLSAGHFYADGILCVNETACTLAGEPYRPTPDYGIADGRTGFENAKGPYALWLDVWERHLSWVEAPHVADTALNGVDTCSRAQVVWQLRLLDEGAAKASLQAVLDALQRRHDALDPAGDEAKQLDAAIQTLQKNGGKLLDEIYASLGGTAGDERHVELACERLRALLNLRATHACPQLRAQLQPPESDQDPCVIAADARYRGCENQLYRVEIHQGGLAAVAEPGVVAAGAASATFKWSRENGSVIFPIVDCGPPGEPDADGSASMPVTLASLGRDARLGLAVGDRVELLDDDYALAQRAFPLLQVIAIDAPNRRVTLQVPKSLTPYQPSADPHKHPLLRRWDQQGEDLAAEGVLDVQEGEWLDLEDGIQIRFEPGGLYATGDYWVIPARVAGNGTLDWPQEADASGKATAAAVRASGLHHRAVLGGVDAAGVYRECCCRWIPACTQRLLALGKAAERLDLPPPPGALRAAAPLRAAAQPAAKTVRNVRPTKPKGRAPKRKPG</sequence>
<gene>
    <name evidence="2" type="ORF">MBSD_n1639</name>
</gene>
<dbReference type="EMBL" id="DF970199">
    <property type="protein sequence ID" value="GAP66332.1"/>
    <property type="molecule type" value="Genomic_DNA"/>
</dbReference>
<organism evidence="2">
    <name type="scientific">Mizugakiibacter sediminis</name>
    <dbReference type="NCBI Taxonomy" id="1475481"/>
    <lineage>
        <taxon>Bacteria</taxon>
        <taxon>Pseudomonadati</taxon>
        <taxon>Pseudomonadota</taxon>
        <taxon>Gammaproteobacteria</taxon>
        <taxon>Lysobacterales</taxon>
        <taxon>Rhodanobacteraceae</taxon>
        <taxon>Mizugakiibacter</taxon>
    </lineage>
</organism>
<protein>
    <submittedName>
        <fullName evidence="2">Uncharacterized protein</fullName>
    </submittedName>
</protein>
<keyword evidence="3" id="KW-1185">Reference proteome</keyword>
<dbReference type="AlphaFoldDB" id="A0A0K8QPJ4"/>
<proteinExistence type="predicted"/>
<dbReference type="Proteomes" id="UP000253740">
    <property type="component" value="Unassembled WGS sequence"/>
</dbReference>
<dbReference type="STRING" id="1475481.GCA_000953855_01670"/>
<name>A0A0K8QPJ4_9GAMM</name>
<evidence type="ECO:0000256" key="1">
    <source>
        <dbReference type="SAM" id="MobiDB-lite"/>
    </source>
</evidence>
<dbReference type="InterPro" id="IPR045392">
    <property type="entry name" value="DUF6519"/>
</dbReference>
<evidence type="ECO:0000313" key="3">
    <source>
        <dbReference type="Proteomes" id="UP000253740"/>
    </source>
</evidence>